<name>A0A9P6E5T8_9AGAR</name>
<reference evidence="3" key="1">
    <citation type="submission" date="2020-11" db="EMBL/GenBank/DDBJ databases">
        <authorList>
            <consortium name="DOE Joint Genome Institute"/>
            <person name="Ahrendt S."/>
            <person name="Riley R."/>
            <person name="Andreopoulos W."/>
            <person name="Labutti K."/>
            <person name="Pangilinan J."/>
            <person name="Ruiz-Duenas F.J."/>
            <person name="Barrasa J.M."/>
            <person name="Sanchez-Garcia M."/>
            <person name="Camarero S."/>
            <person name="Miyauchi S."/>
            <person name="Serrano A."/>
            <person name="Linde D."/>
            <person name="Babiker R."/>
            <person name="Drula E."/>
            <person name="Ayuso-Fernandez I."/>
            <person name="Pacheco R."/>
            <person name="Padilla G."/>
            <person name="Ferreira P."/>
            <person name="Barriuso J."/>
            <person name="Kellner H."/>
            <person name="Castanera R."/>
            <person name="Alfaro M."/>
            <person name="Ramirez L."/>
            <person name="Pisabarro A.G."/>
            <person name="Kuo A."/>
            <person name="Tritt A."/>
            <person name="Lipzen A."/>
            <person name="He G."/>
            <person name="Yan M."/>
            <person name="Ng V."/>
            <person name="Cullen D."/>
            <person name="Martin F."/>
            <person name="Rosso M.-N."/>
            <person name="Henrissat B."/>
            <person name="Hibbett D."/>
            <person name="Martinez A.T."/>
            <person name="Grigoriev I.V."/>
        </authorList>
    </citation>
    <scope>NUCLEOTIDE SEQUENCE</scope>
    <source>
        <strain evidence="3">CBS 506.95</strain>
    </source>
</reference>
<evidence type="ECO:0000256" key="1">
    <source>
        <dbReference type="SAM" id="Coils"/>
    </source>
</evidence>
<feature type="coiled-coil region" evidence="1">
    <location>
        <begin position="368"/>
        <end position="402"/>
    </location>
</feature>
<feature type="coiled-coil region" evidence="1">
    <location>
        <begin position="206"/>
        <end position="240"/>
    </location>
</feature>
<organism evidence="3 4">
    <name type="scientific">Crepidotus variabilis</name>
    <dbReference type="NCBI Taxonomy" id="179855"/>
    <lineage>
        <taxon>Eukaryota</taxon>
        <taxon>Fungi</taxon>
        <taxon>Dikarya</taxon>
        <taxon>Basidiomycota</taxon>
        <taxon>Agaricomycotina</taxon>
        <taxon>Agaricomycetes</taxon>
        <taxon>Agaricomycetidae</taxon>
        <taxon>Agaricales</taxon>
        <taxon>Agaricineae</taxon>
        <taxon>Crepidotaceae</taxon>
        <taxon>Crepidotus</taxon>
    </lineage>
</organism>
<feature type="region of interest" description="Disordered" evidence="2">
    <location>
        <begin position="1"/>
        <end position="50"/>
    </location>
</feature>
<evidence type="ECO:0000313" key="3">
    <source>
        <dbReference type="EMBL" id="KAF9523062.1"/>
    </source>
</evidence>
<dbReference type="Proteomes" id="UP000807306">
    <property type="component" value="Unassembled WGS sequence"/>
</dbReference>
<protein>
    <submittedName>
        <fullName evidence="3">Uncharacterized protein</fullName>
    </submittedName>
</protein>
<dbReference type="AlphaFoldDB" id="A0A9P6E5T8"/>
<feature type="region of interest" description="Disordered" evidence="2">
    <location>
        <begin position="425"/>
        <end position="554"/>
    </location>
</feature>
<feature type="region of interest" description="Disordered" evidence="2">
    <location>
        <begin position="272"/>
        <end position="297"/>
    </location>
</feature>
<keyword evidence="1" id="KW-0175">Coiled coil</keyword>
<dbReference type="EMBL" id="MU157926">
    <property type="protein sequence ID" value="KAF9523062.1"/>
    <property type="molecule type" value="Genomic_DNA"/>
</dbReference>
<comment type="caution">
    <text evidence="3">The sequence shown here is derived from an EMBL/GenBank/DDBJ whole genome shotgun (WGS) entry which is preliminary data.</text>
</comment>
<gene>
    <name evidence="3" type="ORF">CPB83DRAFT_887182</name>
</gene>
<feature type="compositionally biased region" description="Polar residues" evidence="2">
    <location>
        <begin position="101"/>
        <end position="120"/>
    </location>
</feature>
<accession>A0A9P6E5T8</accession>
<feature type="region of interest" description="Disordered" evidence="2">
    <location>
        <begin position="96"/>
        <end position="138"/>
    </location>
</feature>
<sequence length="618" mass="65683">MPFPSPVVTTTSTTHSTLSKSSSSTSLSPPITNTEQNGQGGGSRTPTFDDHNEILHRVEFDAPLSSGPPQPLSEGRFSIDFSLELERQLATMESPPVTPAFNVTTHAESGSMGRSFTNDTGEGRSEHGPNGHAVKGSGMAYEGVESNTTTTTGSGDLRDLLPDPEVLAHIITQLRHSLADMTKERDDLLKMLGNTTAEEANVKDALQLMTEKATQAEEDLTEAKKKIREDEEQIVLLRAKVEESRRGVMRLQTESRRQSMAPIDVNRASSVFSGFSSPPNKRASFTPLTGSKNGHRRISSVSDSNVLAGFLTPDLTPSPNGSATFSLTPATPATDIPPNNSRRISTMMGRHSPPDSGLLHSMSTAESQVQDKAELESLKADVKTLKDELEHVKHDLAEANEAKEASETCVKALREFIAENNIGASAVKLPPPPTMTNGEESPAEPKKTGSGWGFKLWGSGSGGGSTIVDSPMKSAAPLPHSAAPMDTPSTPATRHRSTSPPGDETPTTTVGPAPLSRKLTGLFSSRSSVSSVGKEQPVLPPLSMTGVPPRMSQRDSVYSYSDASTLAEPISPGSDINGLGIPGYVGMKGQPGVINEEEDMMAKNLDSPLTEVDLNAMK</sequence>
<evidence type="ECO:0000256" key="2">
    <source>
        <dbReference type="SAM" id="MobiDB-lite"/>
    </source>
</evidence>
<dbReference type="OrthoDB" id="2505754at2759"/>
<evidence type="ECO:0000313" key="4">
    <source>
        <dbReference type="Proteomes" id="UP000807306"/>
    </source>
</evidence>
<feature type="compositionally biased region" description="Low complexity" evidence="2">
    <location>
        <begin position="1"/>
        <end position="34"/>
    </location>
</feature>
<proteinExistence type="predicted"/>
<keyword evidence="4" id="KW-1185">Reference proteome</keyword>